<gene>
    <name evidence="2" type="ORF">BTUL_0170g00180</name>
</gene>
<feature type="region of interest" description="Disordered" evidence="1">
    <location>
        <begin position="49"/>
        <end position="77"/>
    </location>
</feature>
<proteinExistence type="predicted"/>
<dbReference type="OrthoDB" id="10482699at2759"/>
<reference evidence="2 3" key="1">
    <citation type="submission" date="2017-12" db="EMBL/GenBank/DDBJ databases">
        <title>Comparative genomics of Botrytis spp.</title>
        <authorList>
            <person name="Valero-Jimenez C.A."/>
            <person name="Tapia P."/>
            <person name="Veloso J."/>
            <person name="Silva-Moreno E."/>
            <person name="Staats M."/>
            <person name="Valdes J.H."/>
            <person name="Van Kan J.A.L."/>
        </authorList>
    </citation>
    <scope>NUCLEOTIDE SEQUENCE [LARGE SCALE GENOMIC DNA]</scope>
    <source>
        <strain evidence="2 3">Bt9001</strain>
    </source>
</reference>
<keyword evidence="3" id="KW-1185">Reference proteome</keyword>
<protein>
    <submittedName>
        <fullName evidence="2">Uncharacterized protein</fullName>
    </submittedName>
</protein>
<evidence type="ECO:0000256" key="1">
    <source>
        <dbReference type="SAM" id="MobiDB-lite"/>
    </source>
</evidence>
<evidence type="ECO:0000313" key="2">
    <source>
        <dbReference type="EMBL" id="TGO09327.1"/>
    </source>
</evidence>
<dbReference type="Proteomes" id="UP000297777">
    <property type="component" value="Unassembled WGS sequence"/>
</dbReference>
<sequence length="77" mass="8859">MVYLLEMIFLDNNRVVEDNEEDNGGYHDDSDELFSDNYRVKNREKGRTIGRDQGLVLSPQEQGSGGDAWSYENELTL</sequence>
<accession>A0A4Z1EJT1</accession>
<comment type="caution">
    <text evidence="2">The sequence shown here is derived from an EMBL/GenBank/DDBJ whole genome shotgun (WGS) entry which is preliminary data.</text>
</comment>
<name>A0A4Z1EJT1_9HELO</name>
<organism evidence="2 3">
    <name type="scientific">Botrytis tulipae</name>
    <dbReference type="NCBI Taxonomy" id="87230"/>
    <lineage>
        <taxon>Eukaryota</taxon>
        <taxon>Fungi</taxon>
        <taxon>Dikarya</taxon>
        <taxon>Ascomycota</taxon>
        <taxon>Pezizomycotina</taxon>
        <taxon>Leotiomycetes</taxon>
        <taxon>Helotiales</taxon>
        <taxon>Sclerotiniaceae</taxon>
        <taxon>Botrytis</taxon>
    </lineage>
</organism>
<evidence type="ECO:0000313" key="3">
    <source>
        <dbReference type="Proteomes" id="UP000297777"/>
    </source>
</evidence>
<dbReference type="EMBL" id="PQXH01000170">
    <property type="protein sequence ID" value="TGO09327.1"/>
    <property type="molecule type" value="Genomic_DNA"/>
</dbReference>
<dbReference type="AlphaFoldDB" id="A0A4Z1EJT1"/>